<evidence type="ECO:0000313" key="3">
    <source>
        <dbReference type="Proteomes" id="UP001188597"/>
    </source>
</evidence>
<dbReference type="InterPro" id="IPR050481">
    <property type="entry name" value="UDP-glycosyltransf_plant"/>
</dbReference>
<evidence type="ECO:0000256" key="1">
    <source>
        <dbReference type="ARBA" id="ARBA00009995"/>
    </source>
</evidence>
<name>A0AA88WI90_9ASTE</name>
<dbReference type="Proteomes" id="UP001188597">
    <property type="component" value="Unassembled WGS sequence"/>
</dbReference>
<reference evidence="2" key="1">
    <citation type="submission" date="2022-12" db="EMBL/GenBank/DDBJ databases">
        <title>Draft genome assemblies for two species of Escallonia (Escalloniales).</title>
        <authorList>
            <person name="Chanderbali A."/>
            <person name="Dervinis C."/>
            <person name="Anghel I."/>
            <person name="Soltis D."/>
            <person name="Soltis P."/>
            <person name="Zapata F."/>
        </authorList>
    </citation>
    <scope>NUCLEOTIDE SEQUENCE</scope>
    <source>
        <strain evidence="2">UCBG64.0493</strain>
        <tissue evidence="2">Leaf</tissue>
    </source>
</reference>
<proteinExistence type="inferred from homology"/>
<protein>
    <submittedName>
        <fullName evidence="2">Uncharacterized protein</fullName>
    </submittedName>
</protein>
<keyword evidence="3" id="KW-1185">Reference proteome</keyword>
<comment type="similarity">
    <text evidence="1">Belongs to the UDP-glycosyltransferase family.</text>
</comment>
<accession>A0AA88WI90</accession>
<dbReference type="GO" id="GO:0035251">
    <property type="term" value="F:UDP-glucosyltransferase activity"/>
    <property type="evidence" value="ECO:0007669"/>
    <property type="project" value="InterPro"/>
</dbReference>
<comment type="caution">
    <text evidence="2">The sequence shown here is derived from an EMBL/GenBank/DDBJ whole genome shotgun (WGS) entry which is preliminary data.</text>
</comment>
<dbReference type="SUPFAM" id="SSF53756">
    <property type="entry name" value="UDP-Glycosyltransferase/glycogen phosphorylase"/>
    <property type="match status" value="1"/>
</dbReference>
<gene>
    <name evidence="2" type="ORF">RJ639_039596</name>
</gene>
<dbReference type="Gene3D" id="3.40.50.2000">
    <property type="entry name" value="Glycogen Phosphorylase B"/>
    <property type="match status" value="1"/>
</dbReference>
<evidence type="ECO:0000313" key="2">
    <source>
        <dbReference type="EMBL" id="KAK3028386.1"/>
    </source>
</evidence>
<dbReference type="EMBL" id="JAVXUP010000419">
    <property type="protein sequence ID" value="KAK3028386.1"/>
    <property type="molecule type" value="Genomic_DNA"/>
</dbReference>
<sequence length="110" mass="12429">MSYIALEFGSGISFYERITTSTKQCDVIAIRTCQEVEGPMFDYIGDQHGKKVLLTGPVLPESPKVPLEDRWAKWLDGFAHGSIIFCALGSQWYSRKSIRLDPVDWLILSC</sequence>
<organism evidence="2 3">
    <name type="scientific">Escallonia herrerae</name>
    <dbReference type="NCBI Taxonomy" id="1293975"/>
    <lineage>
        <taxon>Eukaryota</taxon>
        <taxon>Viridiplantae</taxon>
        <taxon>Streptophyta</taxon>
        <taxon>Embryophyta</taxon>
        <taxon>Tracheophyta</taxon>
        <taxon>Spermatophyta</taxon>
        <taxon>Magnoliopsida</taxon>
        <taxon>eudicotyledons</taxon>
        <taxon>Gunneridae</taxon>
        <taxon>Pentapetalae</taxon>
        <taxon>asterids</taxon>
        <taxon>campanulids</taxon>
        <taxon>Escalloniales</taxon>
        <taxon>Escalloniaceae</taxon>
        <taxon>Escallonia</taxon>
    </lineage>
</organism>
<dbReference type="PANTHER" id="PTHR48049">
    <property type="entry name" value="GLYCOSYLTRANSFERASE"/>
    <property type="match status" value="1"/>
</dbReference>
<dbReference type="AlphaFoldDB" id="A0AA88WI90"/>
<dbReference type="PANTHER" id="PTHR48049:SF91">
    <property type="entry name" value="UDP-GLYCOSYLTRANSFERASE 79B7-RELATED"/>
    <property type="match status" value="1"/>
</dbReference>